<dbReference type="GO" id="GO:0005634">
    <property type="term" value="C:nucleus"/>
    <property type="evidence" value="ECO:0007669"/>
    <property type="project" value="TreeGrafter"/>
</dbReference>
<dbReference type="GO" id="GO:0006357">
    <property type="term" value="P:regulation of transcription by RNA polymerase II"/>
    <property type="evidence" value="ECO:0007669"/>
    <property type="project" value="InterPro"/>
</dbReference>
<accession>Q4SKZ3</accession>
<feature type="non-terminal residue" evidence="3">
    <location>
        <position position="1"/>
    </location>
</feature>
<dbReference type="AlphaFoldDB" id="Q4SKZ3"/>
<evidence type="ECO:0000259" key="2">
    <source>
        <dbReference type="Pfam" id="PF10264"/>
    </source>
</evidence>
<dbReference type="PANTHER" id="PTHR22437">
    <property type="entry name" value="WINGED HELIX DOMAIN-CONTAINING PROTEIN"/>
    <property type="match status" value="1"/>
</dbReference>
<protein>
    <submittedName>
        <fullName evidence="3">(spotted green pufferfish) hypothetical protein</fullName>
    </submittedName>
</protein>
<feature type="compositionally biased region" description="Polar residues" evidence="1">
    <location>
        <begin position="174"/>
        <end position="187"/>
    </location>
</feature>
<proteinExistence type="predicted"/>
<comment type="caution">
    <text evidence="3">The sequence shown here is derived from an EMBL/GenBank/DDBJ whole genome shotgun (WGS) entry which is preliminary data.</text>
</comment>
<evidence type="ECO:0000256" key="1">
    <source>
        <dbReference type="SAM" id="MobiDB-lite"/>
    </source>
</evidence>
<sequence length="277" mass="30519">SGDLSLVQMSPVAQSQFIPLAEVLCSVISDMNAAEITVSQEALVSYMSKAHPGITIPSQDILYNALGALIKERKVYHTGEGYFIVTPQTYFITNAVVREKTWWAFSSDDPPSPPPPPPPPPITYLLSNDTGAESSPSLPVAHCKSCSCFNSHQTSGNVAPALLPATLPPSPVPEQNSVKTTGTTNATGRKDKDSKPGRKFGLSLFWRNAAKKEKPRKEYASFSGQFPPEEWPVRDEDDLNNLPRDLEHAIIKRINPELTVDNLTRHTVLMKKLEERR</sequence>
<reference evidence="3" key="1">
    <citation type="journal article" date="2004" name="Nature">
        <title>Genome duplication in the teleost fish Tetraodon nigroviridis reveals the early vertebrate proto-karyotype.</title>
        <authorList>
            <person name="Jaillon O."/>
            <person name="Aury J.-M."/>
            <person name="Brunet F."/>
            <person name="Petit J.-L."/>
            <person name="Stange-Thomann N."/>
            <person name="Mauceli E."/>
            <person name="Bouneau L."/>
            <person name="Fischer C."/>
            <person name="Ozouf-Costaz C."/>
            <person name="Bernot A."/>
            <person name="Nicaud S."/>
            <person name="Jaffe D."/>
            <person name="Fisher S."/>
            <person name="Lutfalla G."/>
            <person name="Dossat C."/>
            <person name="Segurens B."/>
            <person name="Dasilva C."/>
            <person name="Salanoubat M."/>
            <person name="Levy M."/>
            <person name="Boudet N."/>
            <person name="Castellano S."/>
            <person name="Anthouard V."/>
            <person name="Jubin C."/>
            <person name="Castelli V."/>
            <person name="Katinka M."/>
            <person name="Vacherie B."/>
            <person name="Biemont C."/>
            <person name="Skalli Z."/>
            <person name="Cattolico L."/>
            <person name="Poulain J."/>
            <person name="De Berardinis V."/>
            <person name="Cruaud C."/>
            <person name="Duprat S."/>
            <person name="Brottier P."/>
            <person name="Coutanceau J.-P."/>
            <person name="Gouzy J."/>
            <person name="Parra G."/>
            <person name="Lardier G."/>
            <person name="Chapple C."/>
            <person name="McKernan K.J."/>
            <person name="McEwan P."/>
            <person name="Bosak S."/>
            <person name="Kellis M."/>
            <person name="Volff J.-N."/>
            <person name="Guigo R."/>
            <person name="Zody M.C."/>
            <person name="Mesirov J."/>
            <person name="Lindblad-Toh K."/>
            <person name="Birren B."/>
            <person name="Nusbaum C."/>
            <person name="Kahn D."/>
            <person name="Robinson-Rechavi M."/>
            <person name="Laudet V."/>
            <person name="Schachter V."/>
            <person name="Quetier F."/>
            <person name="Saurin W."/>
            <person name="Scarpelli C."/>
            <person name="Wincker P."/>
            <person name="Lander E.S."/>
            <person name="Weissenbach J."/>
            <person name="Roest Crollius H."/>
        </authorList>
    </citation>
    <scope>NUCLEOTIDE SEQUENCE [LARGE SCALE GENOMIC DNA]</scope>
</reference>
<feature type="region of interest" description="Disordered" evidence="1">
    <location>
        <begin position="165"/>
        <end position="199"/>
    </location>
</feature>
<dbReference type="KEGG" id="tng:GSTEN00016488G001"/>
<evidence type="ECO:0000313" key="3">
    <source>
        <dbReference type="EMBL" id="CAF98689.1"/>
    </source>
</evidence>
<feature type="domain" description="Winged helix Storkhead-box1" evidence="2">
    <location>
        <begin position="9"/>
        <end position="87"/>
    </location>
</feature>
<dbReference type="OrthoDB" id="8918100at2759"/>
<dbReference type="GO" id="GO:0000977">
    <property type="term" value="F:RNA polymerase II transcription regulatory region sequence-specific DNA binding"/>
    <property type="evidence" value="ECO:0007669"/>
    <property type="project" value="TreeGrafter"/>
</dbReference>
<feature type="compositionally biased region" description="Pro residues" evidence="1">
    <location>
        <begin position="110"/>
        <end position="122"/>
    </location>
</feature>
<feature type="non-terminal residue" evidence="3">
    <location>
        <position position="277"/>
    </location>
</feature>
<dbReference type="GO" id="GO:0005737">
    <property type="term" value="C:cytoplasm"/>
    <property type="evidence" value="ECO:0007669"/>
    <property type="project" value="TreeGrafter"/>
</dbReference>
<feature type="region of interest" description="Disordered" evidence="1">
    <location>
        <begin position="106"/>
        <end position="133"/>
    </location>
</feature>
<dbReference type="InterPro" id="IPR040126">
    <property type="entry name" value="STOX1/2"/>
</dbReference>
<organism evidence="3">
    <name type="scientific">Tetraodon nigroviridis</name>
    <name type="common">Spotted green pufferfish</name>
    <name type="synonym">Chelonodon nigroviridis</name>
    <dbReference type="NCBI Taxonomy" id="99883"/>
    <lineage>
        <taxon>Eukaryota</taxon>
        <taxon>Metazoa</taxon>
        <taxon>Chordata</taxon>
        <taxon>Craniata</taxon>
        <taxon>Vertebrata</taxon>
        <taxon>Euteleostomi</taxon>
        <taxon>Actinopterygii</taxon>
        <taxon>Neopterygii</taxon>
        <taxon>Teleostei</taxon>
        <taxon>Neoteleostei</taxon>
        <taxon>Acanthomorphata</taxon>
        <taxon>Eupercaria</taxon>
        <taxon>Tetraodontiformes</taxon>
        <taxon>Tetradontoidea</taxon>
        <taxon>Tetraodontidae</taxon>
        <taxon>Tetraodon</taxon>
    </lineage>
</organism>
<dbReference type="InterPro" id="IPR019391">
    <property type="entry name" value="Storkhead-box_WHD"/>
</dbReference>
<name>Q4SKZ3_TETNG</name>
<dbReference type="PANTHER" id="PTHR22437:SF1">
    <property type="entry name" value="STORKHEAD-BOX PROTEIN 1"/>
    <property type="match status" value="1"/>
</dbReference>
<dbReference type="EMBL" id="CAAE01014563">
    <property type="protein sequence ID" value="CAF98689.1"/>
    <property type="molecule type" value="Genomic_DNA"/>
</dbReference>
<gene>
    <name evidence="3" type="ORF">GSTENG00016488001</name>
</gene>
<dbReference type="Pfam" id="PF10264">
    <property type="entry name" value="WHD_Storkhead"/>
    <property type="match status" value="1"/>
</dbReference>
<reference evidence="3" key="2">
    <citation type="submission" date="2004-02" db="EMBL/GenBank/DDBJ databases">
        <authorList>
            <consortium name="Genoscope"/>
            <consortium name="Whitehead Institute Centre for Genome Research"/>
        </authorList>
    </citation>
    <scope>NUCLEOTIDE SEQUENCE</scope>
</reference>